<reference evidence="1 2" key="1">
    <citation type="submission" date="2019-08" db="EMBL/GenBank/DDBJ databases">
        <authorList>
            <person name="Alioto T."/>
            <person name="Alioto T."/>
            <person name="Gomez Garrido J."/>
        </authorList>
    </citation>
    <scope>NUCLEOTIDE SEQUENCE [LARGE SCALE GENOMIC DNA]</scope>
</reference>
<dbReference type="AlphaFoldDB" id="A0A5E4NIZ7"/>
<dbReference type="Proteomes" id="UP000325440">
    <property type="component" value="Unassembled WGS sequence"/>
</dbReference>
<accession>A0A5E4NIZ7</accession>
<evidence type="ECO:0000313" key="1">
    <source>
        <dbReference type="EMBL" id="VVC43705.1"/>
    </source>
</evidence>
<gene>
    <name evidence="1" type="ORF">CINCED_3A008695</name>
</gene>
<protein>
    <submittedName>
        <fullName evidence="1">Uncharacterized protein</fullName>
    </submittedName>
</protein>
<sequence length="50" mass="5913">MTEKVLDEIENDTRMIVVCKDDVCDRVKWKLGQGWLTPNSWDEGEEEEEL</sequence>
<proteinExistence type="predicted"/>
<dbReference type="EMBL" id="CABPRJ010002371">
    <property type="protein sequence ID" value="VVC43705.1"/>
    <property type="molecule type" value="Genomic_DNA"/>
</dbReference>
<evidence type="ECO:0000313" key="2">
    <source>
        <dbReference type="Proteomes" id="UP000325440"/>
    </source>
</evidence>
<organism evidence="1 2">
    <name type="scientific">Cinara cedri</name>
    <dbReference type="NCBI Taxonomy" id="506608"/>
    <lineage>
        <taxon>Eukaryota</taxon>
        <taxon>Metazoa</taxon>
        <taxon>Ecdysozoa</taxon>
        <taxon>Arthropoda</taxon>
        <taxon>Hexapoda</taxon>
        <taxon>Insecta</taxon>
        <taxon>Pterygota</taxon>
        <taxon>Neoptera</taxon>
        <taxon>Paraneoptera</taxon>
        <taxon>Hemiptera</taxon>
        <taxon>Sternorrhyncha</taxon>
        <taxon>Aphidomorpha</taxon>
        <taxon>Aphidoidea</taxon>
        <taxon>Aphididae</taxon>
        <taxon>Lachninae</taxon>
        <taxon>Cinara</taxon>
    </lineage>
</organism>
<name>A0A5E4NIZ7_9HEMI</name>
<keyword evidence="2" id="KW-1185">Reference proteome</keyword>